<dbReference type="PROSITE" id="PS51186">
    <property type="entry name" value="GNAT"/>
    <property type="match status" value="1"/>
</dbReference>
<accession>A0ABQ6ZDM9</accession>
<dbReference type="PANTHER" id="PTHR43792">
    <property type="entry name" value="GNAT FAMILY, PUTATIVE (AFU_ORTHOLOGUE AFUA_3G00765)-RELATED-RELATED"/>
    <property type="match status" value="1"/>
</dbReference>
<evidence type="ECO:0000259" key="1">
    <source>
        <dbReference type="PROSITE" id="PS51186"/>
    </source>
</evidence>
<keyword evidence="3" id="KW-1185">Reference proteome</keyword>
<dbReference type="EMBL" id="PDWW01000028">
    <property type="protein sequence ID" value="KAF1723405.1"/>
    <property type="molecule type" value="Genomic_DNA"/>
</dbReference>
<dbReference type="SUPFAM" id="SSF55729">
    <property type="entry name" value="Acyl-CoA N-acyltransferases (Nat)"/>
    <property type="match status" value="1"/>
</dbReference>
<dbReference type="PANTHER" id="PTHR43792:SF16">
    <property type="entry name" value="N-ACETYLTRANSFERASE DOMAIN-CONTAINING PROTEIN"/>
    <property type="match status" value="1"/>
</dbReference>
<protein>
    <recommendedName>
        <fullName evidence="1">N-acetyltransferase domain-containing protein</fullName>
    </recommendedName>
</protein>
<proteinExistence type="predicted"/>
<organism evidence="2 3">
    <name type="scientific">Pseudoxanthomonas japonensis</name>
    <dbReference type="NCBI Taxonomy" id="69284"/>
    <lineage>
        <taxon>Bacteria</taxon>
        <taxon>Pseudomonadati</taxon>
        <taxon>Pseudomonadota</taxon>
        <taxon>Gammaproteobacteria</taxon>
        <taxon>Lysobacterales</taxon>
        <taxon>Lysobacteraceae</taxon>
        <taxon>Pseudoxanthomonas</taxon>
    </lineage>
</organism>
<dbReference type="Gene3D" id="3.40.630.30">
    <property type="match status" value="1"/>
</dbReference>
<evidence type="ECO:0000313" key="3">
    <source>
        <dbReference type="Proteomes" id="UP000781710"/>
    </source>
</evidence>
<feature type="domain" description="N-acetyltransferase" evidence="1">
    <location>
        <begin position="10"/>
        <end position="163"/>
    </location>
</feature>
<dbReference type="Pfam" id="PF13302">
    <property type="entry name" value="Acetyltransf_3"/>
    <property type="match status" value="1"/>
</dbReference>
<dbReference type="RefSeq" id="WP_162338859.1">
    <property type="nucleotide sequence ID" value="NZ_JBHSRQ010000016.1"/>
</dbReference>
<evidence type="ECO:0000313" key="2">
    <source>
        <dbReference type="EMBL" id="KAF1723405.1"/>
    </source>
</evidence>
<reference evidence="2 3" key="1">
    <citation type="submission" date="2017-10" db="EMBL/GenBank/DDBJ databases">
        <title>Whole genome sequencing of members of genus Pseudoxanthomonas.</title>
        <authorList>
            <person name="Kumar S."/>
            <person name="Bansal K."/>
            <person name="Kaur A."/>
            <person name="Patil P."/>
            <person name="Sharma S."/>
            <person name="Patil P.B."/>
        </authorList>
    </citation>
    <scope>NUCLEOTIDE SEQUENCE [LARGE SCALE GENOMIC DNA]</scope>
    <source>
        <strain evidence="2 3">DSM 17109</strain>
    </source>
</reference>
<dbReference type="Proteomes" id="UP000781710">
    <property type="component" value="Unassembled WGS sequence"/>
</dbReference>
<name>A0ABQ6ZDM9_9GAMM</name>
<dbReference type="InterPro" id="IPR000182">
    <property type="entry name" value="GNAT_dom"/>
</dbReference>
<sequence>MTVPDASARFLLRSPTREDADLYGRLYTDAETMKHVAPPWSWGQASANFDKVLSACTEPRFRYRLWIVATHAGEPIGVIALTGDRARAELGMMLLPAWRSCGAAQEVVPSVTRHAFDVLGVAKVAARHVDANEAGARVMKALGFHPESLAEAGWQGWYRVREA</sequence>
<dbReference type="InterPro" id="IPR051531">
    <property type="entry name" value="N-acetyltransferase"/>
</dbReference>
<dbReference type="InterPro" id="IPR016181">
    <property type="entry name" value="Acyl_CoA_acyltransferase"/>
</dbReference>
<comment type="caution">
    <text evidence="2">The sequence shown here is derived from an EMBL/GenBank/DDBJ whole genome shotgun (WGS) entry which is preliminary data.</text>
</comment>
<gene>
    <name evidence="2" type="ORF">CSC78_15965</name>
</gene>